<feature type="domain" description="Fe/B12 periplasmic-binding" evidence="3">
    <location>
        <begin position="48"/>
        <end position="297"/>
    </location>
</feature>
<dbReference type="Proteomes" id="UP000184517">
    <property type="component" value="Unassembled WGS sequence"/>
</dbReference>
<dbReference type="Gene3D" id="3.40.50.1980">
    <property type="entry name" value="Nitrogenase molybdenum iron protein domain"/>
    <property type="match status" value="2"/>
</dbReference>
<dbReference type="InterPro" id="IPR002491">
    <property type="entry name" value="ABC_transptr_periplasmic_BD"/>
</dbReference>
<dbReference type="PANTHER" id="PTHR30535">
    <property type="entry name" value="VITAMIN B12-BINDING PROTEIN"/>
    <property type="match status" value="1"/>
</dbReference>
<reference evidence="5" key="1">
    <citation type="submission" date="2016-11" db="EMBL/GenBank/DDBJ databases">
        <authorList>
            <person name="Varghese N."/>
            <person name="Submissions S."/>
        </authorList>
    </citation>
    <scope>NUCLEOTIDE SEQUENCE [LARGE SCALE GENOMIC DNA]</scope>
    <source>
        <strain evidence="5">DSM 16579</strain>
    </source>
</reference>
<gene>
    <name evidence="4" type="ORF">SAMN02745753_00878</name>
</gene>
<dbReference type="STRING" id="1122206.SAMN02745753_00878"/>
<dbReference type="RefSeq" id="WP_084122150.1">
    <property type="nucleotide sequence ID" value="NZ_FQVF01000004.1"/>
</dbReference>
<feature type="chain" id="PRO_5012138077" evidence="2">
    <location>
        <begin position="28"/>
        <end position="300"/>
    </location>
</feature>
<keyword evidence="1 2" id="KW-0732">Signal</keyword>
<evidence type="ECO:0000256" key="2">
    <source>
        <dbReference type="SAM" id="SignalP"/>
    </source>
</evidence>
<dbReference type="Pfam" id="PF01497">
    <property type="entry name" value="Peripla_BP_2"/>
    <property type="match status" value="1"/>
</dbReference>
<evidence type="ECO:0000313" key="5">
    <source>
        <dbReference type="Proteomes" id="UP000184517"/>
    </source>
</evidence>
<feature type="signal peptide" evidence="2">
    <location>
        <begin position="1"/>
        <end position="27"/>
    </location>
</feature>
<proteinExistence type="predicted"/>
<dbReference type="AlphaFoldDB" id="A0A1M4WTB2"/>
<evidence type="ECO:0000313" key="4">
    <source>
        <dbReference type="EMBL" id="SHE84448.1"/>
    </source>
</evidence>
<name>A0A1M4WTB2_9GAMM</name>
<sequence>MANPMRSLLSISALLLSGWAFVSNALADPICVVDDRGRDVCIDHAAMRIAALSPGATELIYAAGAGDNVVAVVSYSDYPEAAKSVTSVGSHTRLDLERLISLQPDLILAWGTGNPTEQIETLERLGLPVYYVEPHEFEDIARNIDNLGALAGTSQRAKEEAKRFRTGIDVLHERYKQAPRVKTFYQVWDEPLMTMNGSHYISKVVDLCGGDNVFADSPRLIPRLSQEAVLLKNPEAIIAGGMGERNANWLEKWRVFADLLATQKDNLFFVPPSLIQRPTPRLLEGAQILCEKLDIARARR</sequence>
<dbReference type="GO" id="GO:0071281">
    <property type="term" value="P:cellular response to iron ion"/>
    <property type="evidence" value="ECO:0007669"/>
    <property type="project" value="TreeGrafter"/>
</dbReference>
<organism evidence="4 5">
    <name type="scientific">Marinomonas polaris DSM 16579</name>
    <dbReference type="NCBI Taxonomy" id="1122206"/>
    <lineage>
        <taxon>Bacteria</taxon>
        <taxon>Pseudomonadati</taxon>
        <taxon>Pseudomonadota</taxon>
        <taxon>Gammaproteobacteria</taxon>
        <taxon>Oceanospirillales</taxon>
        <taxon>Oceanospirillaceae</taxon>
        <taxon>Marinomonas</taxon>
    </lineage>
</organism>
<dbReference type="EMBL" id="FQVF01000004">
    <property type="protein sequence ID" value="SHE84448.1"/>
    <property type="molecule type" value="Genomic_DNA"/>
</dbReference>
<dbReference type="InterPro" id="IPR054828">
    <property type="entry name" value="Vit_B12_bind_prot"/>
</dbReference>
<dbReference type="NCBIfam" id="NF038402">
    <property type="entry name" value="TroA_like"/>
    <property type="match status" value="1"/>
</dbReference>
<keyword evidence="5" id="KW-1185">Reference proteome</keyword>
<evidence type="ECO:0000256" key="1">
    <source>
        <dbReference type="ARBA" id="ARBA00022729"/>
    </source>
</evidence>
<dbReference type="InterPro" id="IPR050902">
    <property type="entry name" value="ABC_Transporter_SBP"/>
</dbReference>
<evidence type="ECO:0000259" key="3">
    <source>
        <dbReference type="PROSITE" id="PS50983"/>
    </source>
</evidence>
<dbReference type="PANTHER" id="PTHR30535:SF34">
    <property type="entry name" value="MOLYBDATE-BINDING PROTEIN MOLA"/>
    <property type="match status" value="1"/>
</dbReference>
<dbReference type="CDD" id="cd01144">
    <property type="entry name" value="BtuF"/>
    <property type="match status" value="1"/>
</dbReference>
<protein>
    <submittedName>
        <fullName evidence="4">Iron complex transport system substrate-binding protein</fullName>
    </submittedName>
</protein>
<dbReference type="PROSITE" id="PS50983">
    <property type="entry name" value="FE_B12_PBP"/>
    <property type="match status" value="1"/>
</dbReference>
<dbReference type="SUPFAM" id="SSF53807">
    <property type="entry name" value="Helical backbone' metal receptor"/>
    <property type="match status" value="1"/>
</dbReference>
<accession>A0A1M4WTB2</accession>